<sequence>MGSGRTSKPAPLDIASRTSGSSSRQNSFGSCSTDHDRDVPRSFSDSWANYHQAKEEAPCSSSQTRSKSFKSSKATSPTNVYTHCGRHSDQWLFGDLKLFRRNKKD</sequence>
<proteinExistence type="predicted"/>
<organism evidence="2 3">
    <name type="scientific">Apiospora aurea</name>
    <dbReference type="NCBI Taxonomy" id="335848"/>
    <lineage>
        <taxon>Eukaryota</taxon>
        <taxon>Fungi</taxon>
        <taxon>Dikarya</taxon>
        <taxon>Ascomycota</taxon>
        <taxon>Pezizomycotina</taxon>
        <taxon>Sordariomycetes</taxon>
        <taxon>Xylariomycetidae</taxon>
        <taxon>Amphisphaeriales</taxon>
        <taxon>Apiosporaceae</taxon>
        <taxon>Apiospora</taxon>
    </lineage>
</organism>
<reference evidence="2 3" key="1">
    <citation type="submission" date="2023-01" db="EMBL/GenBank/DDBJ databases">
        <title>Analysis of 21 Apiospora genomes using comparative genomics revels a genus with tremendous synthesis potential of carbohydrate active enzymes and secondary metabolites.</title>
        <authorList>
            <person name="Sorensen T."/>
        </authorList>
    </citation>
    <scope>NUCLEOTIDE SEQUENCE [LARGE SCALE GENOMIC DNA]</scope>
    <source>
        <strain evidence="2 3">CBS 24483</strain>
    </source>
</reference>
<dbReference type="RefSeq" id="XP_066700617.1">
    <property type="nucleotide sequence ID" value="XM_066844505.1"/>
</dbReference>
<evidence type="ECO:0000313" key="2">
    <source>
        <dbReference type="EMBL" id="KAK7952555.1"/>
    </source>
</evidence>
<accession>A0ABR1QEZ0</accession>
<feature type="compositionally biased region" description="Low complexity" evidence="1">
    <location>
        <begin position="60"/>
        <end position="73"/>
    </location>
</feature>
<name>A0ABR1QEZ0_9PEZI</name>
<comment type="caution">
    <text evidence="2">The sequence shown here is derived from an EMBL/GenBank/DDBJ whole genome shotgun (WGS) entry which is preliminary data.</text>
</comment>
<feature type="region of interest" description="Disordered" evidence="1">
    <location>
        <begin position="1"/>
        <end position="81"/>
    </location>
</feature>
<evidence type="ECO:0000256" key="1">
    <source>
        <dbReference type="SAM" id="MobiDB-lite"/>
    </source>
</evidence>
<dbReference type="EMBL" id="JAQQWE010000005">
    <property type="protein sequence ID" value="KAK7952555.1"/>
    <property type="molecule type" value="Genomic_DNA"/>
</dbReference>
<keyword evidence="3" id="KW-1185">Reference proteome</keyword>
<dbReference type="GeneID" id="92077567"/>
<dbReference type="Proteomes" id="UP001391051">
    <property type="component" value="Unassembled WGS sequence"/>
</dbReference>
<evidence type="ECO:0000313" key="3">
    <source>
        <dbReference type="Proteomes" id="UP001391051"/>
    </source>
</evidence>
<gene>
    <name evidence="2" type="ORF">PG986_008283</name>
</gene>
<protein>
    <submittedName>
        <fullName evidence="2">Uncharacterized protein</fullName>
    </submittedName>
</protein>
<feature type="compositionally biased region" description="Low complexity" evidence="1">
    <location>
        <begin position="16"/>
        <end position="32"/>
    </location>
</feature>